<organism evidence="9 10">
    <name type="scientific">Ranitomeya imitator</name>
    <name type="common">mimic poison frog</name>
    <dbReference type="NCBI Taxonomy" id="111125"/>
    <lineage>
        <taxon>Eukaryota</taxon>
        <taxon>Metazoa</taxon>
        <taxon>Chordata</taxon>
        <taxon>Craniata</taxon>
        <taxon>Vertebrata</taxon>
        <taxon>Euteleostomi</taxon>
        <taxon>Amphibia</taxon>
        <taxon>Batrachia</taxon>
        <taxon>Anura</taxon>
        <taxon>Neobatrachia</taxon>
        <taxon>Hyloidea</taxon>
        <taxon>Dendrobatidae</taxon>
        <taxon>Dendrobatinae</taxon>
        <taxon>Ranitomeya</taxon>
    </lineage>
</organism>
<evidence type="ECO:0000313" key="9">
    <source>
        <dbReference type="EMBL" id="CAJ0940551.1"/>
    </source>
</evidence>
<reference evidence="9" key="1">
    <citation type="submission" date="2023-07" db="EMBL/GenBank/DDBJ databases">
        <authorList>
            <person name="Stuckert A."/>
        </authorList>
    </citation>
    <scope>NUCLEOTIDE SEQUENCE</scope>
</reference>
<dbReference type="PANTHER" id="PTHR46916">
    <property type="entry name" value="TRANSMEMBRANE PROTEIN 205"/>
    <property type="match status" value="1"/>
</dbReference>
<proteinExistence type="inferred from homology"/>
<evidence type="ECO:0000256" key="5">
    <source>
        <dbReference type="ARBA" id="ARBA00022989"/>
    </source>
</evidence>
<dbReference type="Proteomes" id="UP001176940">
    <property type="component" value="Unassembled WGS sequence"/>
</dbReference>
<comment type="subcellular location">
    <subcellularLocation>
        <location evidence="1">Membrane</location>
        <topology evidence="1">Multi-pass membrane protein</topology>
    </subcellularLocation>
</comment>
<feature type="domain" description="TMEM205-like" evidence="8">
    <location>
        <begin position="51"/>
        <end position="152"/>
    </location>
</feature>
<evidence type="ECO:0000256" key="2">
    <source>
        <dbReference type="ARBA" id="ARBA00011001"/>
    </source>
</evidence>
<evidence type="ECO:0000256" key="6">
    <source>
        <dbReference type="ARBA" id="ARBA00023136"/>
    </source>
</evidence>
<name>A0ABN9LIC6_9NEOB</name>
<evidence type="ECO:0000256" key="1">
    <source>
        <dbReference type="ARBA" id="ARBA00004141"/>
    </source>
</evidence>
<feature type="transmembrane region" description="Helical" evidence="7">
    <location>
        <begin position="87"/>
        <end position="109"/>
    </location>
</feature>
<evidence type="ECO:0000259" key="8">
    <source>
        <dbReference type="Pfam" id="PF13664"/>
    </source>
</evidence>
<accession>A0ABN9LIC6</accession>
<comment type="caution">
    <text evidence="9">The sequence shown here is derived from an EMBL/GenBank/DDBJ whole genome shotgun (WGS) entry which is preliminary data.</text>
</comment>
<comment type="similarity">
    <text evidence="2">Belongs to the TMEM205 family.</text>
</comment>
<feature type="transmembrane region" description="Helical" evidence="7">
    <location>
        <begin position="121"/>
        <end position="141"/>
    </location>
</feature>
<dbReference type="Pfam" id="PF13664">
    <property type="entry name" value="DUF4149"/>
    <property type="match status" value="1"/>
</dbReference>
<evidence type="ECO:0000256" key="3">
    <source>
        <dbReference type="ARBA" id="ARBA00015041"/>
    </source>
</evidence>
<keyword evidence="6 7" id="KW-0472">Membrane</keyword>
<protein>
    <recommendedName>
        <fullName evidence="3">Transmembrane protein 205</fullName>
    </recommendedName>
</protein>
<dbReference type="InterPro" id="IPR042623">
    <property type="entry name" value="TMEM205"/>
</dbReference>
<dbReference type="PANTHER" id="PTHR46916:SF2">
    <property type="entry name" value="TRANSMEMBRANE PROTEIN 205"/>
    <property type="match status" value="1"/>
</dbReference>
<feature type="transmembrane region" description="Helical" evidence="7">
    <location>
        <begin position="50"/>
        <end position="75"/>
    </location>
</feature>
<gene>
    <name evidence="9" type="ORF">RIMI_LOCUS8706580</name>
</gene>
<keyword evidence="5 7" id="KW-1133">Transmembrane helix</keyword>
<keyword evidence="10" id="KW-1185">Reference proteome</keyword>
<sequence>MPSFKLMEVTQNIKYDSNSTTTSFTNVIQHIFVLMVAEGDPGSLVKVAHVLLLAASWGMQCWVTFVAGFVMIRGVPRHMFGLVQSKLFPFYGHIVLGFSFLNLAIYAAYHPRELLSSTESVQIGLFFVSLILSALNARWFFPASTNVMFKMQAVEREHGLGAEIGLSANVEGYKRSCGRRTPNTKPCANPSCVTTVSPLSAKACEK</sequence>
<evidence type="ECO:0000313" key="10">
    <source>
        <dbReference type="Proteomes" id="UP001176940"/>
    </source>
</evidence>
<keyword evidence="4 7" id="KW-0812">Transmembrane</keyword>
<evidence type="ECO:0000256" key="7">
    <source>
        <dbReference type="SAM" id="Phobius"/>
    </source>
</evidence>
<dbReference type="InterPro" id="IPR025423">
    <property type="entry name" value="TMEM205-like"/>
</dbReference>
<dbReference type="EMBL" id="CAUEEQ010017504">
    <property type="protein sequence ID" value="CAJ0940551.1"/>
    <property type="molecule type" value="Genomic_DNA"/>
</dbReference>
<evidence type="ECO:0000256" key="4">
    <source>
        <dbReference type="ARBA" id="ARBA00022692"/>
    </source>
</evidence>